<accession>A0ACB8DE27</accession>
<dbReference type="Proteomes" id="UP000821865">
    <property type="component" value="Chromosome 2"/>
</dbReference>
<sequence length="643" mass="71664">MHSRSQCSRSQHSRPPLNSPTSARGKVRQQKPTPPARAQVHRDAHGSGYECCELPCKYGARNEFPCCRRPAPRCMATAPIETCSSETYSDPCVHEVGAPGAPQDPAVVDGGRPEPAPNGPVPILVTAAPVDLPGSGTLFCVVFFLAVMFVAAIVAQVYLMHVNSYHDPFLPRFHDYERVDSPQHRQHNSAERKESTVPTQPTVPWKVNPGLGSRPHGYVSRRSHAYSNVSRTTRADDDRSVVEGRQPSVVPPSQLLRDYPLLPPRDYQGESKSICMFHATSSGRTRNGIHYKPWNFPYHLCTHVVYCCAGISAELEVISRHVDIDITEGFIASFAAMKIKNPYLRVYIGIGSDDKDRTAFAKIVASVGMRQQFAQNAVTWMRRAQYDGMVLYWKYPFMEQKAKLVDTMRYLRQALHGMDLTVGIVVPLDEMLRDRFNVSELSRSLDDYTILIDPIDTQGPSYDSTFVPFRDGTVRMYAGVFMSTLRHSGAGDDKTNDGRFQLCYMFPVNAVSFTLERAAQTEINAPTVGPGEPGPSTEVPGSLSYDEVCSQTWENTRRVNYGVVSTRGNQWVVFQNRSSLHELLTALGYVTGPAKCFGIWDPFWDDFAGACGEGPYPLTRAIFAKVVGHKIPFKKKSNRLNLL</sequence>
<protein>
    <submittedName>
        <fullName evidence="1">Uncharacterized protein</fullName>
    </submittedName>
</protein>
<reference evidence="1" key="1">
    <citation type="submission" date="2020-05" db="EMBL/GenBank/DDBJ databases">
        <title>Large-scale comparative analyses of tick genomes elucidate their genetic diversity and vector capacities.</title>
        <authorList>
            <person name="Jia N."/>
            <person name="Wang J."/>
            <person name="Shi W."/>
            <person name="Du L."/>
            <person name="Sun Y."/>
            <person name="Zhan W."/>
            <person name="Jiang J."/>
            <person name="Wang Q."/>
            <person name="Zhang B."/>
            <person name="Ji P."/>
            <person name="Sakyi L.B."/>
            <person name="Cui X."/>
            <person name="Yuan T."/>
            <person name="Jiang B."/>
            <person name="Yang W."/>
            <person name="Lam T.T.-Y."/>
            <person name="Chang Q."/>
            <person name="Ding S."/>
            <person name="Wang X."/>
            <person name="Zhu J."/>
            <person name="Ruan X."/>
            <person name="Zhao L."/>
            <person name="Wei J."/>
            <person name="Que T."/>
            <person name="Du C."/>
            <person name="Cheng J."/>
            <person name="Dai P."/>
            <person name="Han X."/>
            <person name="Huang E."/>
            <person name="Gao Y."/>
            <person name="Liu J."/>
            <person name="Shao H."/>
            <person name="Ye R."/>
            <person name="Li L."/>
            <person name="Wei W."/>
            <person name="Wang X."/>
            <person name="Wang C."/>
            <person name="Yang T."/>
            <person name="Huo Q."/>
            <person name="Li W."/>
            <person name="Guo W."/>
            <person name="Chen H."/>
            <person name="Zhou L."/>
            <person name="Ni X."/>
            <person name="Tian J."/>
            <person name="Zhou Y."/>
            <person name="Sheng Y."/>
            <person name="Liu T."/>
            <person name="Pan Y."/>
            <person name="Xia L."/>
            <person name="Li J."/>
            <person name="Zhao F."/>
            <person name="Cao W."/>
        </authorList>
    </citation>
    <scope>NUCLEOTIDE SEQUENCE</scope>
    <source>
        <strain evidence="1">Dsil-2018</strain>
    </source>
</reference>
<evidence type="ECO:0000313" key="2">
    <source>
        <dbReference type="Proteomes" id="UP000821865"/>
    </source>
</evidence>
<keyword evidence="2" id="KW-1185">Reference proteome</keyword>
<dbReference type="EMBL" id="CM023471">
    <property type="protein sequence ID" value="KAH7966225.1"/>
    <property type="molecule type" value="Genomic_DNA"/>
</dbReference>
<proteinExistence type="predicted"/>
<evidence type="ECO:0000313" key="1">
    <source>
        <dbReference type="EMBL" id="KAH7966225.1"/>
    </source>
</evidence>
<name>A0ACB8DE27_DERSI</name>
<comment type="caution">
    <text evidence="1">The sequence shown here is derived from an EMBL/GenBank/DDBJ whole genome shotgun (WGS) entry which is preliminary data.</text>
</comment>
<organism evidence="1 2">
    <name type="scientific">Dermacentor silvarum</name>
    <name type="common">Tick</name>
    <dbReference type="NCBI Taxonomy" id="543639"/>
    <lineage>
        <taxon>Eukaryota</taxon>
        <taxon>Metazoa</taxon>
        <taxon>Ecdysozoa</taxon>
        <taxon>Arthropoda</taxon>
        <taxon>Chelicerata</taxon>
        <taxon>Arachnida</taxon>
        <taxon>Acari</taxon>
        <taxon>Parasitiformes</taxon>
        <taxon>Ixodida</taxon>
        <taxon>Ixodoidea</taxon>
        <taxon>Ixodidae</taxon>
        <taxon>Rhipicephalinae</taxon>
        <taxon>Dermacentor</taxon>
    </lineage>
</organism>
<gene>
    <name evidence="1" type="ORF">HPB49_014670</name>
</gene>